<evidence type="ECO:0000256" key="1">
    <source>
        <dbReference type="SAM" id="MobiDB-lite"/>
    </source>
</evidence>
<name>A0A8E2E3J0_9PEZI</name>
<dbReference type="Proteomes" id="UP000250266">
    <property type="component" value="Unassembled WGS sequence"/>
</dbReference>
<dbReference type="AlphaFoldDB" id="A0A8E2E3J0"/>
<accession>A0A8E2E3J0</accession>
<feature type="region of interest" description="Disordered" evidence="1">
    <location>
        <begin position="62"/>
        <end position="88"/>
    </location>
</feature>
<dbReference type="GO" id="GO:0016787">
    <property type="term" value="F:hydrolase activity"/>
    <property type="evidence" value="ECO:0007669"/>
    <property type="project" value="UniProtKB-KW"/>
</dbReference>
<organism evidence="2 3">
    <name type="scientific">Lepidopterella palustris CBS 459.81</name>
    <dbReference type="NCBI Taxonomy" id="1314670"/>
    <lineage>
        <taxon>Eukaryota</taxon>
        <taxon>Fungi</taxon>
        <taxon>Dikarya</taxon>
        <taxon>Ascomycota</taxon>
        <taxon>Pezizomycotina</taxon>
        <taxon>Dothideomycetes</taxon>
        <taxon>Pleosporomycetidae</taxon>
        <taxon>Mytilinidiales</taxon>
        <taxon>Argynnaceae</taxon>
        <taxon>Lepidopterella</taxon>
    </lineage>
</organism>
<proteinExistence type="predicted"/>
<dbReference type="Gene3D" id="3.20.20.80">
    <property type="entry name" value="Glycosidases"/>
    <property type="match status" value="1"/>
</dbReference>
<keyword evidence="2" id="KW-0378">Hydrolase</keyword>
<evidence type="ECO:0000313" key="2">
    <source>
        <dbReference type="EMBL" id="OCK76543.1"/>
    </source>
</evidence>
<dbReference type="SUPFAM" id="SSF51445">
    <property type="entry name" value="(Trans)glycosidases"/>
    <property type="match status" value="1"/>
</dbReference>
<protein>
    <submittedName>
        <fullName evidence="2">Glycoside hydrolase family 35 protein</fullName>
    </submittedName>
</protein>
<dbReference type="EMBL" id="KV745201">
    <property type="protein sequence ID" value="OCK76543.1"/>
    <property type="molecule type" value="Genomic_DNA"/>
</dbReference>
<sequence length="110" mass="12064">MCGKFHYKWTPVPEYHLLLLISPPNGELHRVLGTAKQAGLYAIARPGPYYNAETNAERYTLLTSDGSSGNYRTSDETSPGLASMGCGDRSYFGKESGYERGPSHSASDRE</sequence>
<reference evidence="2 3" key="1">
    <citation type="journal article" date="2016" name="Nat. Commun.">
        <title>Ectomycorrhizal ecology is imprinted in the genome of the dominant symbiotic fungus Cenococcum geophilum.</title>
        <authorList>
            <consortium name="DOE Joint Genome Institute"/>
            <person name="Peter M."/>
            <person name="Kohler A."/>
            <person name="Ohm R.A."/>
            <person name="Kuo A."/>
            <person name="Krutzmann J."/>
            <person name="Morin E."/>
            <person name="Arend M."/>
            <person name="Barry K.W."/>
            <person name="Binder M."/>
            <person name="Choi C."/>
            <person name="Clum A."/>
            <person name="Copeland A."/>
            <person name="Grisel N."/>
            <person name="Haridas S."/>
            <person name="Kipfer T."/>
            <person name="LaButti K."/>
            <person name="Lindquist E."/>
            <person name="Lipzen A."/>
            <person name="Maire R."/>
            <person name="Meier B."/>
            <person name="Mihaltcheva S."/>
            <person name="Molinier V."/>
            <person name="Murat C."/>
            <person name="Poggeler S."/>
            <person name="Quandt C.A."/>
            <person name="Sperisen C."/>
            <person name="Tritt A."/>
            <person name="Tisserant E."/>
            <person name="Crous P.W."/>
            <person name="Henrissat B."/>
            <person name="Nehls U."/>
            <person name="Egli S."/>
            <person name="Spatafora J.W."/>
            <person name="Grigoriev I.V."/>
            <person name="Martin F.M."/>
        </authorList>
    </citation>
    <scope>NUCLEOTIDE SEQUENCE [LARGE SCALE GENOMIC DNA]</scope>
    <source>
        <strain evidence="2 3">CBS 459.81</strain>
    </source>
</reference>
<dbReference type="OrthoDB" id="1657402at2759"/>
<dbReference type="InterPro" id="IPR017853">
    <property type="entry name" value="GH"/>
</dbReference>
<feature type="compositionally biased region" description="Polar residues" evidence="1">
    <location>
        <begin position="62"/>
        <end position="72"/>
    </location>
</feature>
<keyword evidence="3" id="KW-1185">Reference proteome</keyword>
<gene>
    <name evidence="2" type="ORF">K432DRAFT_445960</name>
</gene>
<evidence type="ECO:0000313" key="3">
    <source>
        <dbReference type="Proteomes" id="UP000250266"/>
    </source>
</evidence>